<proteinExistence type="predicted"/>
<organism evidence="1 2">
    <name type="scientific">Portunus trituberculatus</name>
    <name type="common">Swimming crab</name>
    <name type="synonym">Neptunus trituberculatus</name>
    <dbReference type="NCBI Taxonomy" id="210409"/>
    <lineage>
        <taxon>Eukaryota</taxon>
        <taxon>Metazoa</taxon>
        <taxon>Ecdysozoa</taxon>
        <taxon>Arthropoda</taxon>
        <taxon>Crustacea</taxon>
        <taxon>Multicrustacea</taxon>
        <taxon>Malacostraca</taxon>
        <taxon>Eumalacostraca</taxon>
        <taxon>Eucarida</taxon>
        <taxon>Decapoda</taxon>
        <taxon>Pleocyemata</taxon>
        <taxon>Brachyura</taxon>
        <taxon>Eubrachyura</taxon>
        <taxon>Portunoidea</taxon>
        <taxon>Portunidae</taxon>
        <taxon>Portuninae</taxon>
        <taxon>Portunus</taxon>
    </lineage>
</organism>
<evidence type="ECO:0000313" key="1">
    <source>
        <dbReference type="EMBL" id="MPC16008.1"/>
    </source>
</evidence>
<protein>
    <submittedName>
        <fullName evidence="1">Uncharacterized protein</fullName>
    </submittedName>
</protein>
<dbReference type="Proteomes" id="UP000324222">
    <property type="component" value="Unassembled WGS sequence"/>
</dbReference>
<dbReference type="AlphaFoldDB" id="A0A5B7D3C8"/>
<dbReference type="EMBL" id="VSRR010000470">
    <property type="protein sequence ID" value="MPC16008.1"/>
    <property type="molecule type" value="Genomic_DNA"/>
</dbReference>
<reference evidence="1 2" key="1">
    <citation type="submission" date="2019-05" db="EMBL/GenBank/DDBJ databases">
        <title>Another draft genome of Portunus trituberculatus and its Hox gene families provides insights of decapod evolution.</title>
        <authorList>
            <person name="Jeong J.-H."/>
            <person name="Song I."/>
            <person name="Kim S."/>
            <person name="Choi T."/>
            <person name="Kim D."/>
            <person name="Ryu S."/>
            <person name="Kim W."/>
        </authorList>
    </citation>
    <scope>NUCLEOTIDE SEQUENCE [LARGE SCALE GENOMIC DNA]</scope>
    <source>
        <tissue evidence="1">Muscle</tissue>
    </source>
</reference>
<comment type="caution">
    <text evidence="1">The sequence shown here is derived from an EMBL/GenBank/DDBJ whole genome shotgun (WGS) entry which is preliminary data.</text>
</comment>
<accession>A0A5B7D3C8</accession>
<sequence>MIQHCVHCGVVVVLRGDCITAPRDSSPPCVCGVFCFTLIRECTDPQTVLGRSTADGHTRPIPSTHHSCKTMHTHAHINIIYK</sequence>
<name>A0A5B7D3C8_PORTR</name>
<gene>
    <name evidence="1" type="ORF">E2C01_008816</name>
</gene>
<keyword evidence="2" id="KW-1185">Reference proteome</keyword>
<evidence type="ECO:0000313" key="2">
    <source>
        <dbReference type="Proteomes" id="UP000324222"/>
    </source>
</evidence>